<protein>
    <recommendedName>
        <fullName evidence="4">MarR family transcriptional regulator</fullName>
    </recommendedName>
</protein>
<keyword evidence="3" id="KW-1185">Reference proteome</keyword>
<comment type="caution">
    <text evidence="2">The sequence shown here is derived from an EMBL/GenBank/DDBJ whole genome shotgun (WGS) entry which is preliminary data.</text>
</comment>
<evidence type="ECO:0008006" key="4">
    <source>
        <dbReference type="Google" id="ProtNLM"/>
    </source>
</evidence>
<accession>A0ABQ2Z4T7</accession>
<evidence type="ECO:0000313" key="3">
    <source>
        <dbReference type="Proteomes" id="UP000659223"/>
    </source>
</evidence>
<feature type="region of interest" description="Disordered" evidence="1">
    <location>
        <begin position="1"/>
        <end position="31"/>
    </location>
</feature>
<evidence type="ECO:0000256" key="1">
    <source>
        <dbReference type="SAM" id="MobiDB-lite"/>
    </source>
</evidence>
<name>A0ABQ2Z4T7_9ACTN</name>
<reference evidence="3" key="1">
    <citation type="journal article" date="2019" name="Int. J. Syst. Evol. Microbiol.">
        <title>The Global Catalogue of Microorganisms (GCM) 10K type strain sequencing project: providing services to taxonomists for standard genome sequencing and annotation.</title>
        <authorList>
            <consortium name="The Broad Institute Genomics Platform"/>
            <consortium name="The Broad Institute Genome Sequencing Center for Infectious Disease"/>
            <person name="Wu L."/>
            <person name="Ma J."/>
        </authorList>
    </citation>
    <scope>NUCLEOTIDE SEQUENCE [LARGE SCALE GENOMIC DNA]</scope>
    <source>
        <strain evidence="3">JCM 4586</strain>
    </source>
</reference>
<dbReference type="Proteomes" id="UP000659223">
    <property type="component" value="Unassembled WGS sequence"/>
</dbReference>
<proteinExistence type="predicted"/>
<organism evidence="2 3">
    <name type="scientific">Streptomyces hiroshimensis</name>
    <dbReference type="NCBI Taxonomy" id="66424"/>
    <lineage>
        <taxon>Bacteria</taxon>
        <taxon>Bacillati</taxon>
        <taxon>Actinomycetota</taxon>
        <taxon>Actinomycetes</taxon>
        <taxon>Kitasatosporales</taxon>
        <taxon>Streptomycetaceae</taxon>
        <taxon>Streptomyces</taxon>
    </lineage>
</organism>
<evidence type="ECO:0000313" key="2">
    <source>
        <dbReference type="EMBL" id="GGY04490.1"/>
    </source>
</evidence>
<feature type="compositionally biased region" description="Low complexity" evidence="1">
    <location>
        <begin position="125"/>
        <end position="138"/>
    </location>
</feature>
<sequence>MAVANPTVPPMAASGYGKRTAPDQAPRGRDDFAHLPTREAYIAAHIDRLPDGAAVDIKTLAKELPAYGQQAVASALNALSEAGHLRRFREVVGEGRTQWVSRSYFSRTARDDAWWAAFLDRDSRQSAPPSAAPSTQEAPQEEPRNRAQNECSPAYIALATLGCSDPRLTLSAAECAALEGLAAEWFARGVTPLDFARILTAGLPDVIHCPGAFTRTRLHDRMPPELPRPVHAETVEPTCLMECTGCAVIGRPEALPGGLCRSCRGDVPALEPLDEARAAAVHDRVDQLRALARTSR</sequence>
<feature type="region of interest" description="Disordered" evidence="1">
    <location>
        <begin position="124"/>
        <end position="148"/>
    </location>
</feature>
<gene>
    <name evidence="2" type="ORF">GCM10010324_58980</name>
</gene>
<dbReference type="EMBL" id="BMUT01000016">
    <property type="protein sequence ID" value="GGY04490.1"/>
    <property type="molecule type" value="Genomic_DNA"/>
</dbReference>